<dbReference type="SUPFAM" id="SSF51905">
    <property type="entry name" value="FAD/NAD(P)-binding domain"/>
    <property type="match status" value="2"/>
</dbReference>
<reference evidence="7" key="1">
    <citation type="submission" date="2014-03" db="EMBL/GenBank/DDBJ databases">
        <authorList>
            <person name="Casaregola S."/>
        </authorList>
    </citation>
    <scope>NUCLEOTIDE SEQUENCE [LARGE SCALE GENOMIC DNA]</scope>
    <source>
        <strain evidence="7">CLIB 918</strain>
    </source>
</reference>
<feature type="compositionally biased region" description="Polar residues" evidence="5">
    <location>
        <begin position="393"/>
        <end position="413"/>
    </location>
</feature>
<organism evidence="7 8">
    <name type="scientific">Geotrichum candidum</name>
    <name type="common">Oospora lactis</name>
    <name type="synonym">Dipodascus geotrichum</name>
    <dbReference type="NCBI Taxonomy" id="1173061"/>
    <lineage>
        <taxon>Eukaryota</taxon>
        <taxon>Fungi</taxon>
        <taxon>Dikarya</taxon>
        <taxon>Ascomycota</taxon>
        <taxon>Saccharomycotina</taxon>
        <taxon>Dipodascomycetes</taxon>
        <taxon>Dipodascales</taxon>
        <taxon>Dipodascaceae</taxon>
        <taxon>Geotrichum</taxon>
    </lineage>
</organism>
<sequence length="593" mass="65002">MTSFDTSSRSYASIFSTNSNPSSTDSIHPYHFVVAGGSYAAIHAVKLICKHVIPKAIQKNPNFRASITVIAPNRETYWNVAAVRIISDPDVLENHADQIFFPLEETLRKFLPTRGKYIHELNVIQGKVLSVDSELSMLTYLKLTDSDEPQHGDDFFCQTVVYNKLILATGASSSSPAFKLNGSTELTKAALRQLQKDSAAAETICIVGAGGTGVELAGELGYKYHGTKKITLYSAFDGTLERLRQKISDDAIPKLKNLGVETITSSRAIAAYKERPRISALRSQNAPNPLQSKPSFSSINRAVALPTHDSDSNLGSPQSTRASDSHSNPVNSLTPPASPSSTVGKSPTKSPSTEEYLNHFCKGELRNIPSAATLVPSMPVRSIKSHDEIVLSHNKSPNFSKPITPSTPYFSNTHKSETTTRPSIEAENPCEKPKVSRTVVAFENGVRKTFDCYIPTTGNIPNSSFLPHSSLDSNGYVLTDPYLRMARNNPYNDIYVYGDLVSGGNQNISDICEEQKQTLKATLIYDVLGREDPSGLKRYKPSKNVTYYVPISKNDGIGQTMYGLPLPGFIVSIVKGKTFRLNQSHRYLNDINP</sequence>
<keyword evidence="3" id="KW-0274">FAD</keyword>
<dbReference type="PANTHER" id="PTHR43735">
    <property type="entry name" value="APOPTOSIS-INDUCING FACTOR 1"/>
    <property type="match status" value="1"/>
</dbReference>
<keyword evidence="2" id="KW-0285">Flavoprotein</keyword>
<protein>
    <recommendedName>
        <fullName evidence="6">FAD/NAD(P)-binding domain-containing protein</fullName>
    </recommendedName>
</protein>
<evidence type="ECO:0000256" key="3">
    <source>
        <dbReference type="ARBA" id="ARBA00022827"/>
    </source>
</evidence>
<gene>
    <name evidence="7" type="ORF">BN980_GECA17s00329g</name>
</gene>
<dbReference type="Gene3D" id="3.50.50.100">
    <property type="match status" value="2"/>
</dbReference>
<comment type="similarity">
    <text evidence="1">Belongs to the FAD-dependent oxidoreductase family.</text>
</comment>
<feature type="region of interest" description="Disordered" evidence="5">
    <location>
        <begin position="393"/>
        <end position="430"/>
    </location>
</feature>
<evidence type="ECO:0000313" key="7">
    <source>
        <dbReference type="EMBL" id="CDO56803.1"/>
    </source>
</evidence>
<keyword evidence="8" id="KW-1185">Reference proteome</keyword>
<dbReference type="AlphaFoldDB" id="A0A0J9XHD1"/>
<dbReference type="InterPro" id="IPR023753">
    <property type="entry name" value="FAD/NAD-binding_dom"/>
</dbReference>
<feature type="compositionally biased region" description="Polar residues" evidence="5">
    <location>
        <begin position="312"/>
        <end position="354"/>
    </location>
</feature>
<evidence type="ECO:0000256" key="2">
    <source>
        <dbReference type="ARBA" id="ARBA00022630"/>
    </source>
</evidence>
<keyword evidence="4" id="KW-0560">Oxidoreductase</keyword>
<feature type="domain" description="FAD/NAD(P)-binding" evidence="6">
    <location>
        <begin position="126"/>
        <end position="268"/>
    </location>
</feature>
<accession>A0A0J9XHD1</accession>
<dbReference type="GO" id="GO:0050660">
    <property type="term" value="F:flavin adenine dinucleotide binding"/>
    <property type="evidence" value="ECO:0007669"/>
    <property type="project" value="TreeGrafter"/>
</dbReference>
<dbReference type="GO" id="GO:0004174">
    <property type="term" value="F:electron-transferring-flavoprotein dehydrogenase activity"/>
    <property type="evidence" value="ECO:0007669"/>
    <property type="project" value="TreeGrafter"/>
</dbReference>
<evidence type="ECO:0000256" key="5">
    <source>
        <dbReference type="SAM" id="MobiDB-lite"/>
    </source>
</evidence>
<comment type="caution">
    <text evidence="7">The sequence shown here is derived from an EMBL/GenBank/DDBJ whole genome shotgun (WGS) entry which is preliminary data.</text>
</comment>
<evidence type="ECO:0000256" key="1">
    <source>
        <dbReference type="ARBA" id="ARBA00006442"/>
    </source>
</evidence>
<dbReference type="OrthoDB" id="202203at2759"/>
<dbReference type="PANTHER" id="PTHR43735:SF3">
    <property type="entry name" value="FERROPTOSIS SUPPRESSOR PROTEIN 1"/>
    <property type="match status" value="1"/>
</dbReference>
<dbReference type="GO" id="GO:0005737">
    <property type="term" value="C:cytoplasm"/>
    <property type="evidence" value="ECO:0007669"/>
    <property type="project" value="TreeGrafter"/>
</dbReference>
<feature type="region of interest" description="Disordered" evidence="5">
    <location>
        <begin position="306"/>
        <end position="354"/>
    </location>
</feature>
<dbReference type="Pfam" id="PF07992">
    <property type="entry name" value="Pyr_redox_2"/>
    <property type="match status" value="1"/>
</dbReference>
<dbReference type="EMBL" id="CCBN010000017">
    <property type="protein sequence ID" value="CDO56803.1"/>
    <property type="molecule type" value="Genomic_DNA"/>
</dbReference>
<evidence type="ECO:0000313" key="8">
    <source>
        <dbReference type="Proteomes" id="UP000242525"/>
    </source>
</evidence>
<proteinExistence type="inferred from homology"/>
<evidence type="ECO:0000256" key="4">
    <source>
        <dbReference type="ARBA" id="ARBA00023002"/>
    </source>
</evidence>
<dbReference type="Proteomes" id="UP000242525">
    <property type="component" value="Unassembled WGS sequence"/>
</dbReference>
<name>A0A0J9XHD1_GEOCN</name>
<dbReference type="InterPro" id="IPR036188">
    <property type="entry name" value="FAD/NAD-bd_sf"/>
</dbReference>
<dbReference type="STRING" id="1173061.A0A0J9XHD1"/>
<evidence type="ECO:0000259" key="6">
    <source>
        <dbReference type="Pfam" id="PF07992"/>
    </source>
</evidence>